<accession>A0A6I6SSU4</accession>
<proteinExistence type="inferred from homology"/>
<dbReference type="InterPro" id="IPR051455">
    <property type="entry name" value="Bact_solute-bind_prot3"/>
</dbReference>
<comment type="similarity">
    <text evidence="1 4">Belongs to the bacterial solute-binding protein 3 family.</text>
</comment>
<evidence type="ECO:0000256" key="4">
    <source>
        <dbReference type="RuleBase" id="RU003744"/>
    </source>
</evidence>
<dbReference type="GO" id="GO:0006865">
    <property type="term" value="P:amino acid transport"/>
    <property type="evidence" value="ECO:0007669"/>
    <property type="project" value="TreeGrafter"/>
</dbReference>
<organism evidence="6 7">
    <name type="scientific">Billgrantia tianxiuensis</name>
    <dbReference type="NCBI Taxonomy" id="2497861"/>
    <lineage>
        <taxon>Bacteria</taxon>
        <taxon>Pseudomonadati</taxon>
        <taxon>Pseudomonadota</taxon>
        <taxon>Gammaproteobacteria</taxon>
        <taxon>Oceanospirillales</taxon>
        <taxon>Halomonadaceae</taxon>
        <taxon>Billgrantia</taxon>
    </lineage>
</organism>
<dbReference type="Gene3D" id="3.40.190.10">
    <property type="entry name" value="Periplasmic binding protein-like II"/>
    <property type="match status" value="2"/>
</dbReference>
<protein>
    <submittedName>
        <fullName evidence="6">Amino acid ABC transporter substrate-binding protein</fullName>
    </submittedName>
</protein>
<dbReference type="InterPro" id="IPR001638">
    <property type="entry name" value="Solute-binding_3/MltF_N"/>
</dbReference>
<dbReference type="PROSITE" id="PS01039">
    <property type="entry name" value="SBP_BACTERIAL_3"/>
    <property type="match status" value="1"/>
</dbReference>
<dbReference type="CDD" id="cd13692">
    <property type="entry name" value="PBP2_BztA"/>
    <property type="match status" value="1"/>
</dbReference>
<dbReference type="Pfam" id="PF00497">
    <property type="entry name" value="SBP_bac_3"/>
    <property type="match status" value="1"/>
</dbReference>
<evidence type="ECO:0000313" key="6">
    <source>
        <dbReference type="EMBL" id="QHC51844.1"/>
    </source>
</evidence>
<dbReference type="Proteomes" id="UP000464013">
    <property type="component" value="Chromosome"/>
</dbReference>
<reference evidence="6 7" key="1">
    <citation type="submission" date="2019-01" db="EMBL/GenBank/DDBJ databases">
        <title>Complete genome of a denitifying bacterium Halomons sp. BC-M4-5.</title>
        <authorList>
            <person name="Wang L."/>
            <person name="Shao Z."/>
        </authorList>
    </citation>
    <scope>NUCLEOTIDE SEQUENCE [LARGE SCALE GENOMIC DNA]</scope>
    <source>
        <strain evidence="6 7">BC-M4-5</strain>
    </source>
</reference>
<dbReference type="InterPro" id="IPR018313">
    <property type="entry name" value="SBP_3_CS"/>
</dbReference>
<dbReference type="PANTHER" id="PTHR30085:SF7">
    <property type="entry name" value="AMINO-ACID ABC TRANSPORTER-BINDING PROTEIN YHDW-RELATED"/>
    <property type="match status" value="1"/>
</dbReference>
<keyword evidence="3" id="KW-0732">Signal</keyword>
<sequence length="340" mass="36781">MIHDDRLAWLVPAALMLGGIGSVQAATLDDVLERDQVRCGVNAAQPGFSALDDEDVYRGLDTDVCRAIAAAVLGDAEKVRFVPLNSVERFTALQSSEVDVLSRTTTWTSTRDTTLGINFTGVSYYDGQAFMVASDLGVESATELDGAAVCTQSGTTSELNLADYFRNHGMEYEPVVFDSPEQSIAGFEAGRCDVLSSDASQLYAQRMQLADPGSAMVLPEVISKEPLGPAVRQGDDQWFNIVKWSLFAMLNAEEMGVTSENVDEMLDSGDPDIARLLGRDGNYGEGMGLTADWAYRIVKQVGNYGEMFERNVGAGSDFNIARGQNALWTEGGLHYAPPVR</sequence>
<dbReference type="PANTHER" id="PTHR30085">
    <property type="entry name" value="AMINO ACID ABC TRANSPORTER PERMEASE"/>
    <property type="match status" value="1"/>
</dbReference>
<dbReference type="SMART" id="SM00062">
    <property type="entry name" value="PBPb"/>
    <property type="match status" value="1"/>
</dbReference>
<dbReference type="SUPFAM" id="SSF53850">
    <property type="entry name" value="Periplasmic binding protein-like II"/>
    <property type="match status" value="1"/>
</dbReference>
<dbReference type="EMBL" id="CP035042">
    <property type="protein sequence ID" value="QHC51844.1"/>
    <property type="molecule type" value="Genomic_DNA"/>
</dbReference>
<evidence type="ECO:0000256" key="3">
    <source>
        <dbReference type="ARBA" id="ARBA00022729"/>
    </source>
</evidence>
<dbReference type="AlphaFoldDB" id="A0A6I6SSU4"/>
<evidence type="ECO:0000259" key="5">
    <source>
        <dbReference type="SMART" id="SM00062"/>
    </source>
</evidence>
<gene>
    <name evidence="6" type="ORF">EKK97_22675</name>
</gene>
<evidence type="ECO:0000256" key="2">
    <source>
        <dbReference type="ARBA" id="ARBA00022448"/>
    </source>
</evidence>
<dbReference type="OrthoDB" id="9777941at2"/>
<feature type="domain" description="Solute-binding protein family 3/N-terminal" evidence="5">
    <location>
        <begin position="36"/>
        <end position="265"/>
    </location>
</feature>
<dbReference type="KEGG" id="htx:EKK97_22675"/>
<evidence type="ECO:0000256" key="1">
    <source>
        <dbReference type="ARBA" id="ARBA00010333"/>
    </source>
</evidence>
<evidence type="ECO:0000313" key="7">
    <source>
        <dbReference type="Proteomes" id="UP000464013"/>
    </source>
</evidence>
<dbReference type="RefSeq" id="WP_159555428.1">
    <property type="nucleotide sequence ID" value="NZ_CP035042.1"/>
</dbReference>
<keyword evidence="7" id="KW-1185">Reference proteome</keyword>
<keyword evidence="2" id="KW-0813">Transport</keyword>
<name>A0A6I6SSU4_9GAMM</name>